<keyword evidence="3" id="KW-1185">Reference proteome</keyword>
<reference evidence="2 3" key="1">
    <citation type="submission" date="2016-09" db="EMBL/GenBank/DDBJ databases">
        <authorList>
            <person name="Reverchon S."/>
            <person name="Nasser W."/>
            <person name="Leonard S."/>
            <person name="Brochier C."/>
            <person name="Duprey A."/>
        </authorList>
    </citation>
    <scope>NUCLEOTIDE SEQUENCE [LARGE SCALE GENOMIC DNA]</scope>
    <source>
        <strain evidence="2 3">174/2</strain>
    </source>
</reference>
<proteinExistence type="predicted"/>
<organism evidence="2 3">
    <name type="scientific">Dickeya aquatica</name>
    <dbReference type="NCBI Taxonomy" id="1401087"/>
    <lineage>
        <taxon>Bacteria</taxon>
        <taxon>Pseudomonadati</taxon>
        <taxon>Pseudomonadota</taxon>
        <taxon>Gammaproteobacteria</taxon>
        <taxon>Enterobacterales</taxon>
        <taxon>Pectobacteriaceae</taxon>
        <taxon>Dickeya</taxon>
    </lineage>
</organism>
<dbReference type="Proteomes" id="UP000294820">
    <property type="component" value="Chromosome 1"/>
</dbReference>
<dbReference type="PANTHER" id="PTHR10859">
    <property type="entry name" value="GLYCOSYL TRANSFERASE"/>
    <property type="match status" value="1"/>
</dbReference>
<dbReference type="GO" id="GO:0006487">
    <property type="term" value="P:protein N-linked glycosylation"/>
    <property type="evidence" value="ECO:0007669"/>
    <property type="project" value="TreeGrafter"/>
</dbReference>
<evidence type="ECO:0000313" key="3">
    <source>
        <dbReference type="Proteomes" id="UP000294820"/>
    </source>
</evidence>
<dbReference type="RefSeq" id="WP_035339525.1">
    <property type="nucleotide sequence ID" value="NZ_LT615367.1"/>
</dbReference>
<dbReference type="InterPro" id="IPR029044">
    <property type="entry name" value="Nucleotide-diphossugar_trans"/>
</dbReference>
<evidence type="ECO:0000313" key="2">
    <source>
        <dbReference type="EMBL" id="SLM61579.1"/>
    </source>
</evidence>
<dbReference type="SUPFAM" id="SSF53448">
    <property type="entry name" value="Nucleotide-diphospho-sugar transferases"/>
    <property type="match status" value="1"/>
</dbReference>
<dbReference type="Gene3D" id="3.90.550.10">
    <property type="entry name" value="Spore Coat Polysaccharide Biosynthesis Protein SpsA, Chain A"/>
    <property type="match status" value="1"/>
</dbReference>
<name>A0A375A7G1_9GAMM</name>
<accession>A0A375A7G1</accession>
<dbReference type="AlphaFoldDB" id="A0A375A7G1"/>
<dbReference type="KEGG" id="daq:DAQ1742_00478"/>
<feature type="domain" description="Glycosyltransferase 2-like" evidence="1">
    <location>
        <begin position="6"/>
        <end position="173"/>
    </location>
</feature>
<dbReference type="CDD" id="cd04179">
    <property type="entry name" value="DPM_DPG-synthase_like"/>
    <property type="match status" value="1"/>
</dbReference>
<gene>
    <name evidence="2" type="ORF">DAQ1742_00478</name>
</gene>
<sequence>MMKALVFIPAYRCETQVKRVINQFTPDVQKWIDTVMVVDNRSPDQTLEAAIEAGKEVLTECNFIAWRNDDNYGLGGSHKAAFRYAIEHNFDYLIVLHGDDQADIRDLLPFLEQGAHNNVSCFLGARFMPGSRLQGYSRFRTFGNYIYNLLFSLVACKSIYDLGSGLNMYRLADFRDFYYKKFPDDLTFNYVMLLGSYYQKQKVKFFPISWREEDQVSNVKLFHQAVKVLRLLSGYLFHRGKFLSTEMRNTSFEQYSGKIIYSGKKGNTEAK</sequence>
<protein>
    <submittedName>
        <fullName evidence="2">Dolichyl-phosphate mannose synthase</fullName>
    </submittedName>
</protein>
<dbReference type="InterPro" id="IPR001173">
    <property type="entry name" value="Glyco_trans_2-like"/>
</dbReference>
<evidence type="ECO:0000259" key="1">
    <source>
        <dbReference type="Pfam" id="PF00535"/>
    </source>
</evidence>
<dbReference type="EMBL" id="LT615367">
    <property type="protein sequence ID" value="SLM61579.1"/>
    <property type="molecule type" value="Genomic_DNA"/>
</dbReference>
<dbReference type="PANTHER" id="PTHR10859:SF91">
    <property type="entry name" value="DOLICHYL-PHOSPHATE BETA-GLUCOSYLTRANSFERASE"/>
    <property type="match status" value="1"/>
</dbReference>
<dbReference type="Pfam" id="PF00535">
    <property type="entry name" value="Glycos_transf_2"/>
    <property type="match status" value="1"/>
</dbReference>